<keyword evidence="3" id="KW-0808">Transferase</keyword>
<keyword evidence="7" id="KW-0175">Coiled coil</keyword>
<evidence type="ECO:0000256" key="4">
    <source>
        <dbReference type="ARBA" id="ARBA00022741"/>
    </source>
</evidence>
<evidence type="ECO:0000256" key="8">
    <source>
        <dbReference type="SAM" id="MobiDB-lite"/>
    </source>
</evidence>
<evidence type="ECO:0008006" key="11">
    <source>
        <dbReference type="Google" id="ProtNLM"/>
    </source>
</evidence>
<evidence type="ECO:0000256" key="3">
    <source>
        <dbReference type="ARBA" id="ARBA00022679"/>
    </source>
</evidence>
<dbReference type="GO" id="GO:0043123">
    <property type="term" value="P:positive regulation of canonical NF-kappaB signal transduction"/>
    <property type="evidence" value="ECO:0007669"/>
    <property type="project" value="TreeGrafter"/>
</dbReference>
<keyword evidence="10" id="KW-1185">Reference proteome</keyword>
<feature type="compositionally biased region" description="Polar residues" evidence="8">
    <location>
        <begin position="149"/>
        <end position="159"/>
    </location>
</feature>
<comment type="similarity">
    <text evidence="1">Belongs to the protein kinase superfamily. STE Ser/Thr protein kinase family. MAP kinase kinase kinase subfamily.</text>
</comment>
<evidence type="ECO:0000256" key="1">
    <source>
        <dbReference type="ARBA" id="ARBA00006529"/>
    </source>
</evidence>
<dbReference type="EMBL" id="OU896707">
    <property type="protein sequence ID" value="CAG9812742.1"/>
    <property type="molecule type" value="Genomic_DNA"/>
</dbReference>
<reference evidence="9" key="1">
    <citation type="submission" date="2022-01" db="EMBL/GenBank/DDBJ databases">
        <authorList>
            <person name="King R."/>
        </authorList>
    </citation>
    <scope>NUCLEOTIDE SEQUENCE</scope>
</reference>
<keyword evidence="4" id="KW-0547">Nucleotide-binding</keyword>
<evidence type="ECO:0000256" key="6">
    <source>
        <dbReference type="ARBA" id="ARBA00022840"/>
    </source>
</evidence>
<proteinExistence type="inferred from homology"/>
<evidence type="ECO:0000256" key="5">
    <source>
        <dbReference type="ARBA" id="ARBA00022777"/>
    </source>
</evidence>
<sequence length="175" mass="19917">MCDCPIAGVVTSHDAYRSWIIFKECKTENGTVNTIQAGVQKSSESSHHTNQDLSNMYVLLDSLDPHLRPATPDFSNPNSVALYEEHKKLAEDYWKLETELVLATQRKNQLLAAQEEDQRRQMRLKTLEEEKESLLLARDLLRQQKESRSSAVGNSSRNSGDGWVIIPRHQDHGES</sequence>
<feature type="coiled-coil region" evidence="7">
    <location>
        <begin position="110"/>
        <end position="144"/>
    </location>
</feature>
<dbReference type="GO" id="GO:0007254">
    <property type="term" value="P:JNK cascade"/>
    <property type="evidence" value="ECO:0007669"/>
    <property type="project" value="TreeGrafter"/>
</dbReference>
<evidence type="ECO:0000256" key="2">
    <source>
        <dbReference type="ARBA" id="ARBA00022527"/>
    </source>
</evidence>
<feature type="region of interest" description="Disordered" evidence="8">
    <location>
        <begin position="145"/>
        <end position="175"/>
    </location>
</feature>
<dbReference type="PANTHER" id="PTHR46716:SF1">
    <property type="entry name" value="MITOGEN-ACTIVATED PROTEIN KINASE KINASE KINASE 7"/>
    <property type="match status" value="1"/>
</dbReference>
<evidence type="ECO:0000313" key="9">
    <source>
        <dbReference type="EMBL" id="CAG9812742.1"/>
    </source>
</evidence>
<dbReference type="OrthoDB" id="8866809at2759"/>
<keyword evidence="5" id="KW-0418">Kinase</keyword>
<dbReference type="PANTHER" id="PTHR46716">
    <property type="entry name" value="MITOGEN-ACTIVATED PROTEIN KINASE KINASE KINASE 7"/>
    <property type="match status" value="1"/>
</dbReference>
<protein>
    <recommendedName>
        <fullName evidence="11">Mitogen-activated protein kinase kinase kinase</fullName>
    </recommendedName>
</protein>
<gene>
    <name evidence="9" type="ORF">PHAECO_LOCUS717</name>
</gene>
<dbReference type="GO" id="GO:0006955">
    <property type="term" value="P:immune response"/>
    <property type="evidence" value="ECO:0007669"/>
    <property type="project" value="TreeGrafter"/>
</dbReference>
<accession>A0A9N9SAM7</accession>
<keyword evidence="2" id="KW-0723">Serine/threonine-protein kinase</keyword>
<evidence type="ECO:0000256" key="7">
    <source>
        <dbReference type="SAM" id="Coils"/>
    </source>
</evidence>
<keyword evidence="6" id="KW-0067">ATP-binding</keyword>
<name>A0A9N9SAM7_PHACE</name>
<dbReference type="AlphaFoldDB" id="A0A9N9SAM7"/>
<dbReference type="GO" id="GO:0005524">
    <property type="term" value="F:ATP binding"/>
    <property type="evidence" value="ECO:0007669"/>
    <property type="project" value="UniProtKB-KW"/>
</dbReference>
<evidence type="ECO:0000313" key="10">
    <source>
        <dbReference type="Proteomes" id="UP001153737"/>
    </source>
</evidence>
<dbReference type="GO" id="GO:0004709">
    <property type="term" value="F:MAP kinase kinase kinase activity"/>
    <property type="evidence" value="ECO:0007669"/>
    <property type="project" value="TreeGrafter"/>
</dbReference>
<organism evidence="9 10">
    <name type="scientific">Phaedon cochleariae</name>
    <name type="common">Mustard beetle</name>
    <dbReference type="NCBI Taxonomy" id="80249"/>
    <lineage>
        <taxon>Eukaryota</taxon>
        <taxon>Metazoa</taxon>
        <taxon>Ecdysozoa</taxon>
        <taxon>Arthropoda</taxon>
        <taxon>Hexapoda</taxon>
        <taxon>Insecta</taxon>
        <taxon>Pterygota</taxon>
        <taxon>Neoptera</taxon>
        <taxon>Endopterygota</taxon>
        <taxon>Coleoptera</taxon>
        <taxon>Polyphaga</taxon>
        <taxon>Cucujiformia</taxon>
        <taxon>Chrysomeloidea</taxon>
        <taxon>Chrysomelidae</taxon>
        <taxon>Chrysomelinae</taxon>
        <taxon>Chrysomelini</taxon>
        <taxon>Phaedon</taxon>
    </lineage>
</organism>
<reference evidence="9" key="2">
    <citation type="submission" date="2022-10" db="EMBL/GenBank/DDBJ databases">
        <authorList>
            <consortium name="ENA_rothamsted_submissions"/>
            <consortium name="culmorum"/>
            <person name="King R."/>
        </authorList>
    </citation>
    <scope>NUCLEOTIDE SEQUENCE</scope>
</reference>
<dbReference type="Proteomes" id="UP001153737">
    <property type="component" value="Chromosome 1"/>
</dbReference>